<feature type="region of interest" description="Disordered" evidence="1">
    <location>
        <begin position="1"/>
        <end position="23"/>
    </location>
</feature>
<sequence>MAEWLTRRGKRSRVVSAADSRSGGRGFDFRPCHVVIPLGKQSTPLFPSPPTYKMATQLQAVLEFCSEISLSSLGLSTLNVYSVAELLVRRTRDMEVAGSIPDHATLQLP</sequence>
<evidence type="ECO:0000256" key="1">
    <source>
        <dbReference type="SAM" id="MobiDB-lite"/>
    </source>
</evidence>
<dbReference type="EMBL" id="BMAT01003146">
    <property type="protein sequence ID" value="GFS21082.1"/>
    <property type="molecule type" value="Genomic_DNA"/>
</dbReference>
<gene>
    <name evidence="2" type="ORF">ElyMa_001586500</name>
</gene>
<dbReference type="AlphaFoldDB" id="A0AAV4JHY7"/>
<keyword evidence="3" id="KW-1185">Reference proteome</keyword>
<comment type="caution">
    <text evidence="2">The sequence shown here is derived from an EMBL/GenBank/DDBJ whole genome shotgun (WGS) entry which is preliminary data.</text>
</comment>
<reference evidence="2 3" key="1">
    <citation type="journal article" date="2021" name="Elife">
        <title>Chloroplast acquisition without the gene transfer in kleptoplastic sea slugs, Plakobranchus ocellatus.</title>
        <authorList>
            <person name="Maeda T."/>
            <person name="Takahashi S."/>
            <person name="Yoshida T."/>
            <person name="Shimamura S."/>
            <person name="Takaki Y."/>
            <person name="Nagai Y."/>
            <person name="Toyoda A."/>
            <person name="Suzuki Y."/>
            <person name="Arimoto A."/>
            <person name="Ishii H."/>
            <person name="Satoh N."/>
            <person name="Nishiyama T."/>
            <person name="Hasebe M."/>
            <person name="Maruyama T."/>
            <person name="Minagawa J."/>
            <person name="Obokata J."/>
            <person name="Shigenobu S."/>
        </authorList>
    </citation>
    <scope>NUCLEOTIDE SEQUENCE [LARGE SCALE GENOMIC DNA]</scope>
</reference>
<evidence type="ECO:0000313" key="2">
    <source>
        <dbReference type="EMBL" id="GFS21082.1"/>
    </source>
</evidence>
<dbReference type="Proteomes" id="UP000762676">
    <property type="component" value="Unassembled WGS sequence"/>
</dbReference>
<evidence type="ECO:0000313" key="3">
    <source>
        <dbReference type="Proteomes" id="UP000762676"/>
    </source>
</evidence>
<proteinExistence type="predicted"/>
<organism evidence="2 3">
    <name type="scientific">Elysia marginata</name>
    <dbReference type="NCBI Taxonomy" id="1093978"/>
    <lineage>
        <taxon>Eukaryota</taxon>
        <taxon>Metazoa</taxon>
        <taxon>Spiralia</taxon>
        <taxon>Lophotrochozoa</taxon>
        <taxon>Mollusca</taxon>
        <taxon>Gastropoda</taxon>
        <taxon>Heterobranchia</taxon>
        <taxon>Euthyneura</taxon>
        <taxon>Panpulmonata</taxon>
        <taxon>Sacoglossa</taxon>
        <taxon>Placobranchoidea</taxon>
        <taxon>Plakobranchidae</taxon>
        <taxon>Elysia</taxon>
    </lineage>
</organism>
<accession>A0AAV4JHY7</accession>
<protein>
    <submittedName>
        <fullName evidence="2">Uncharacterized protein</fullName>
    </submittedName>
</protein>
<name>A0AAV4JHY7_9GAST</name>